<keyword evidence="7" id="KW-1185">Reference proteome</keyword>
<dbReference type="GO" id="GO:0020037">
    <property type="term" value="F:heme binding"/>
    <property type="evidence" value="ECO:0007669"/>
    <property type="project" value="InterPro"/>
</dbReference>
<dbReference type="InterPro" id="IPR011042">
    <property type="entry name" value="6-blade_b-propeller_TolB-like"/>
</dbReference>
<dbReference type="RefSeq" id="WP_091873284.1">
    <property type="nucleotide sequence ID" value="NZ_FNAO01000010.1"/>
</dbReference>
<dbReference type="Pfam" id="PF13442">
    <property type="entry name" value="Cytochrome_CBB3"/>
    <property type="match status" value="1"/>
</dbReference>
<protein>
    <submittedName>
        <fullName evidence="6">Glucose/arabinose dehydrogenase, beta-propeller fold</fullName>
    </submittedName>
</protein>
<dbReference type="Gene3D" id="1.10.760.10">
    <property type="entry name" value="Cytochrome c-like domain"/>
    <property type="match status" value="1"/>
</dbReference>
<evidence type="ECO:0000259" key="5">
    <source>
        <dbReference type="PROSITE" id="PS51007"/>
    </source>
</evidence>
<dbReference type="Gene3D" id="2.120.10.30">
    <property type="entry name" value="TolB, C-terminal domain"/>
    <property type="match status" value="1"/>
</dbReference>
<evidence type="ECO:0000256" key="4">
    <source>
        <dbReference type="PROSITE-ProRule" id="PRU00433"/>
    </source>
</evidence>
<name>A0A1G7HVT4_9FLAO</name>
<keyword evidence="1 4" id="KW-0349">Heme</keyword>
<dbReference type="InterPro" id="IPR011041">
    <property type="entry name" value="Quinoprot_gluc/sorb_DH_b-prop"/>
</dbReference>
<dbReference type="SUPFAM" id="SSF50952">
    <property type="entry name" value="Soluble quinoprotein glucose dehydrogenase"/>
    <property type="match status" value="1"/>
</dbReference>
<dbReference type="Proteomes" id="UP000199109">
    <property type="component" value="Unassembled WGS sequence"/>
</dbReference>
<dbReference type="Pfam" id="PF22807">
    <property type="entry name" value="TrAA12"/>
    <property type="match status" value="1"/>
</dbReference>
<dbReference type="GO" id="GO:0046872">
    <property type="term" value="F:metal ion binding"/>
    <property type="evidence" value="ECO:0007669"/>
    <property type="project" value="UniProtKB-KW"/>
</dbReference>
<dbReference type="InterPro" id="IPR054539">
    <property type="entry name" value="Beta-prop_PDH"/>
</dbReference>
<evidence type="ECO:0000256" key="1">
    <source>
        <dbReference type="ARBA" id="ARBA00022617"/>
    </source>
</evidence>
<organism evidence="6 7">
    <name type="scientific">Pricia antarctica</name>
    <dbReference type="NCBI Taxonomy" id="641691"/>
    <lineage>
        <taxon>Bacteria</taxon>
        <taxon>Pseudomonadati</taxon>
        <taxon>Bacteroidota</taxon>
        <taxon>Flavobacteriia</taxon>
        <taxon>Flavobacteriales</taxon>
        <taxon>Flavobacteriaceae</taxon>
        <taxon>Pricia</taxon>
    </lineage>
</organism>
<dbReference type="PANTHER" id="PTHR35008">
    <property type="entry name" value="BLL4482 PROTEIN-RELATED"/>
    <property type="match status" value="1"/>
</dbReference>
<dbReference type="EMBL" id="FNAO01000010">
    <property type="protein sequence ID" value="SDF04366.1"/>
    <property type="molecule type" value="Genomic_DNA"/>
</dbReference>
<dbReference type="InterPro" id="IPR009056">
    <property type="entry name" value="Cyt_c-like_dom"/>
</dbReference>
<dbReference type="PROSITE" id="PS51257">
    <property type="entry name" value="PROKAR_LIPOPROTEIN"/>
    <property type="match status" value="1"/>
</dbReference>
<gene>
    <name evidence="6" type="ORF">SAMN05421636_11063</name>
</gene>
<dbReference type="STRING" id="641691.SAMN05421636_11063"/>
<evidence type="ECO:0000256" key="3">
    <source>
        <dbReference type="ARBA" id="ARBA00023004"/>
    </source>
</evidence>
<dbReference type="SUPFAM" id="SSF46626">
    <property type="entry name" value="Cytochrome c"/>
    <property type="match status" value="1"/>
</dbReference>
<dbReference type="InterPro" id="IPR051459">
    <property type="entry name" value="Cytochrome_c-type_DH"/>
</dbReference>
<evidence type="ECO:0000256" key="2">
    <source>
        <dbReference type="ARBA" id="ARBA00022723"/>
    </source>
</evidence>
<sequence length="596" mass="65413">MKAWFKSVSLNSSNGSTVVNIFLVVLLLCSCEPNVELPPSDPDNGGLFLPGGFEALTVTDSLGKTRHIAVNGNGDIYAQLMFADDGEGTIALRDRDGDGKADSIVRFGDYPDEGKSATGITLHDGYLYVSSRKMVYRNRLNEGELVPSGKTEIVLTDKDPKVDTNWHTTKPLAFDEQGNMYVPFGAASDACQDMEKYGPVGIPGGHGLDPCPELETHAGIWRFPADRLGLTQADGKKYATGIRSIVGMEWNPKDNNLYAVGNGIDNFHTVFPDLFTQWQAAVLPSETLMKVAEGTDYGWPYAYYDQIQGKNVLQPGYGGDGKKVGRASEFDNPVIGFPGHWAPMDVMFYHGDQFPERYNKGAFVALHGSTDRAPYPQAGYIICFVPFDDKGKATGEYEVFADGFARVDTVANTSDAVYRPMGLSTGPDGSLYVSESNHGRIWRIMYKGDRTDFGKDQLVSMEKRKTTQTYIKTPDEKKDILQKGDTYAGRILYDTYCAACHQGDGKGDNNRFPPLYGSEWVAGDENRLIDIVLNGRNGDITVVGKTYNGLMPRNDHLDDHAIASILTYTRKRFGNGASPVSASTVAEIRTKTANKK</sequence>
<dbReference type="GO" id="GO:0009055">
    <property type="term" value="F:electron transfer activity"/>
    <property type="evidence" value="ECO:0007669"/>
    <property type="project" value="InterPro"/>
</dbReference>
<dbReference type="PROSITE" id="PS51007">
    <property type="entry name" value="CYTC"/>
    <property type="match status" value="1"/>
</dbReference>
<proteinExistence type="predicted"/>
<dbReference type="AlphaFoldDB" id="A0A1G7HVT4"/>
<keyword evidence="2 4" id="KW-0479">Metal-binding</keyword>
<reference evidence="6 7" key="1">
    <citation type="submission" date="2016-10" db="EMBL/GenBank/DDBJ databases">
        <authorList>
            <person name="de Groot N.N."/>
        </authorList>
    </citation>
    <scope>NUCLEOTIDE SEQUENCE [LARGE SCALE GENOMIC DNA]</scope>
    <source>
        <strain evidence="6 7">DSM 23421</strain>
    </source>
</reference>
<dbReference type="OrthoDB" id="9811395at2"/>
<keyword evidence="3 4" id="KW-0408">Iron</keyword>
<evidence type="ECO:0000313" key="7">
    <source>
        <dbReference type="Proteomes" id="UP000199109"/>
    </source>
</evidence>
<accession>A0A1G7HVT4</accession>
<feature type="domain" description="Cytochrome c" evidence="5">
    <location>
        <begin position="484"/>
        <end position="573"/>
    </location>
</feature>
<dbReference type="PANTHER" id="PTHR35008:SF8">
    <property type="entry name" value="ALCOHOL DEHYDROGENASE CYTOCHROME C SUBUNIT"/>
    <property type="match status" value="1"/>
</dbReference>
<dbReference type="InterPro" id="IPR036909">
    <property type="entry name" value="Cyt_c-like_dom_sf"/>
</dbReference>
<evidence type="ECO:0000313" key="6">
    <source>
        <dbReference type="EMBL" id="SDF04366.1"/>
    </source>
</evidence>